<organism evidence="3 4">
    <name type="scientific">Thermoflavimicrobium dichotomicum</name>
    <dbReference type="NCBI Taxonomy" id="46223"/>
    <lineage>
        <taxon>Bacteria</taxon>
        <taxon>Bacillati</taxon>
        <taxon>Bacillota</taxon>
        <taxon>Bacilli</taxon>
        <taxon>Bacillales</taxon>
        <taxon>Thermoactinomycetaceae</taxon>
        <taxon>Thermoflavimicrobium</taxon>
    </lineage>
</organism>
<dbReference type="InterPro" id="IPR001387">
    <property type="entry name" value="Cro/C1-type_HTH"/>
</dbReference>
<proteinExistence type="predicted"/>
<evidence type="ECO:0000313" key="4">
    <source>
        <dbReference type="Proteomes" id="UP000199545"/>
    </source>
</evidence>
<dbReference type="CDD" id="cd00093">
    <property type="entry name" value="HTH_XRE"/>
    <property type="match status" value="1"/>
</dbReference>
<dbReference type="EMBL" id="FORR01000025">
    <property type="protein sequence ID" value="SFJ82534.1"/>
    <property type="molecule type" value="Genomic_DNA"/>
</dbReference>
<dbReference type="Gene3D" id="1.10.260.40">
    <property type="entry name" value="lambda repressor-like DNA-binding domains"/>
    <property type="match status" value="1"/>
</dbReference>
<evidence type="ECO:0000313" key="3">
    <source>
        <dbReference type="EMBL" id="SFJ82534.1"/>
    </source>
</evidence>
<dbReference type="OrthoDB" id="72638at2"/>
<dbReference type="RefSeq" id="WP_093231503.1">
    <property type="nucleotide sequence ID" value="NZ_FORR01000025.1"/>
</dbReference>
<dbReference type="Pfam" id="PF01381">
    <property type="entry name" value="HTH_3"/>
    <property type="match status" value="1"/>
</dbReference>
<name>A0A1I3UGC7_9BACL</name>
<dbReference type="PANTHER" id="PTHR46558:SF11">
    <property type="entry name" value="HTH-TYPE TRANSCRIPTIONAL REGULATOR XRE"/>
    <property type="match status" value="1"/>
</dbReference>
<evidence type="ECO:0000259" key="2">
    <source>
        <dbReference type="PROSITE" id="PS50943"/>
    </source>
</evidence>
<dbReference type="SUPFAM" id="SSF47413">
    <property type="entry name" value="lambda repressor-like DNA-binding domains"/>
    <property type="match status" value="1"/>
</dbReference>
<dbReference type="Proteomes" id="UP000199545">
    <property type="component" value="Unassembled WGS sequence"/>
</dbReference>
<keyword evidence="1" id="KW-0238">DNA-binding</keyword>
<sequence>MLGQRLKMLRGKRTQDEIAHKLGISRARYSHYENGRSEPDAEMLQKLADLYNVTTDYLLGRTDDPTPKENKSGKTGINLKEILQNPDKEKPHIDGVPITEEQAEFLIDYLELIKQRILKGEKANNN</sequence>
<feature type="domain" description="HTH cro/C1-type" evidence="2">
    <location>
        <begin position="14"/>
        <end position="58"/>
    </location>
</feature>
<dbReference type="PANTHER" id="PTHR46558">
    <property type="entry name" value="TRACRIPTIONAL REGULATORY PROTEIN-RELATED-RELATED"/>
    <property type="match status" value="1"/>
</dbReference>
<evidence type="ECO:0000256" key="1">
    <source>
        <dbReference type="ARBA" id="ARBA00023125"/>
    </source>
</evidence>
<protein>
    <submittedName>
        <fullName evidence="3">Transcriptional regulator, contains XRE-family HTH domain</fullName>
    </submittedName>
</protein>
<dbReference type="PROSITE" id="PS50943">
    <property type="entry name" value="HTH_CROC1"/>
    <property type="match status" value="1"/>
</dbReference>
<reference evidence="3 4" key="1">
    <citation type="submission" date="2016-10" db="EMBL/GenBank/DDBJ databases">
        <authorList>
            <person name="de Groot N.N."/>
        </authorList>
    </citation>
    <scope>NUCLEOTIDE SEQUENCE [LARGE SCALE GENOMIC DNA]</scope>
    <source>
        <strain evidence="3 4">DSM 44778</strain>
    </source>
</reference>
<dbReference type="SMART" id="SM00530">
    <property type="entry name" value="HTH_XRE"/>
    <property type="match status" value="1"/>
</dbReference>
<dbReference type="AlphaFoldDB" id="A0A1I3UGC7"/>
<dbReference type="GO" id="GO:0003677">
    <property type="term" value="F:DNA binding"/>
    <property type="evidence" value="ECO:0007669"/>
    <property type="project" value="UniProtKB-KW"/>
</dbReference>
<accession>A0A1I3UGC7</accession>
<keyword evidence="4" id="KW-1185">Reference proteome</keyword>
<gene>
    <name evidence="3" type="ORF">SAMN05421852_1259</name>
</gene>
<dbReference type="STRING" id="46223.SAMN05421852_1259"/>
<dbReference type="InterPro" id="IPR010982">
    <property type="entry name" value="Lambda_DNA-bd_dom_sf"/>
</dbReference>